<reference evidence="1" key="1">
    <citation type="submission" date="2023-07" db="EMBL/GenBank/DDBJ databases">
        <title>draft genome sequence of fig (Ficus carica).</title>
        <authorList>
            <person name="Takahashi T."/>
            <person name="Nishimura K."/>
        </authorList>
    </citation>
    <scope>NUCLEOTIDE SEQUENCE</scope>
</reference>
<name>A0AA88AM05_FICCA</name>
<sequence>MVKFHGEEVRAMGKSFVFKVIKNRRLEPMKGMKATPTERQNEVKLYDDAGFALQSSVKK</sequence>
<dbReference type="EMBL" id="BTGU01000059">
    <property type="protein sequence ID" value="GMN55727.1"/>
    <property type="molecule type" value="Genomic_DNA"/>
</dbReference>
<keyword evidence="2" id="KW-1185">Reference proteome</keyword>
<gene>
    <name evidence="1" type="ORF">TIFTF001_024858</name>
</gene>
<proteinExistence type="predicted"/>
<evidence type="ECO:0000313" key="1">
    <source>
        <dbReference type="EMBL" id="GMN55727.1"/>
    </source>
</evidence>
<organism evidence="1 2">
    <name type="scientific">Ficus carica</name>
    <name type="common">Common fig</name>
    <dbReference type="NCBI Taxonomy" id="3494"/>
    <lineage>
        <taxon>Eukaryota</taxon>
        <taxon>Viridiplantae</taxon>
        <taxon>Streptophyta</taxon>
        <taxon>Embryophyta</taxon>
        <taxon>Tracheophyta</taxon>
        <taxon>Spermatophyta</taxon>
        <taxon>Magnoliopsida</taxon>
        <taxon>eudicotyledons</taxon>
        <taxon>Gunneridae</taxon>
        <taxon>Pentapetalae</taxon>
        <taxon>rosids</taxon>
        <taxon>fabids</taxon>
        <taxon>Rosales</taxon>
        <taxon>Moraceae</taxon>
        <taxon>Ficeae</taxon>
        <taxon>Ficus</taxon>
    </lineage>
</organism>
<protein>
    <submittedName>
        <fullName evidence="1">Uncharacterized protein</fullName>
    </submittedName>
</protein>
<evidence type="ECO:0000313" key="2">
    <source>
        <dbReference type="Proteomes" id="UP001187192"/>
    </source>
</evidence>
<accession>A0AA88AM05</accession>
<dbReference type="Proteomes" id="UP001187192">
    <property type="component" value="Unassembled WGS sequence"/>
</dbReference>
<dbReference type="AlphaFoldDB" id="A0AA88AM05"/>
<comment type="caution">
    <text evidence="1">The sequence shown here is derived from an EMBL/GenBank/DDBJ whole genome shotgun (WGS) entry which is preliminary data.</text>
</comment>